<dbReference type="AlphaFoldDB" id="W9QNU3"/>
<reference evidence="3" key="1">
    <citation type="submission" date="2013-01" db="EMBL/GenBank/DDBJ databases">
        <title>Draft Genome Sequence of a Mulberry Tree, Morus notabilis C.K. Schneid.</title>
        <authorList>
            <person name="He N."/>
            <person name="Zhao S."/>
        </authorList>
    </citation>
    <scope>NUCLEOTIDE SEQUENCE</scope>
</reference>
<feature type="compositionally biased region" description="Basic and acidic residues" evidence="1">
    <location>
        <begin position="194"/>
        <end position="217"/>
    </location>
</feature>
<feature type="compositionally biased region" description="Basic residues" evidence="1">
    <location>
        <begin position="1"/>
        <end position="15"/>
    </location>
</feature>
<protein>
    <submittedName>
        <fullName evidence="2">Uncharacterized protein</fullName>
    </submittedName>
</protein>
<evidence type="ECO:0000313" key="2">
    <source>
        <dbReference type="EMBL" id="EXB36954.1"/>
    </source>
</evidence>
<dbReference type="EMBL" id="KE343602">
    <property type="protein sequence ID" value="EXB36954.1"/>
    <property type="molecule type" value="Genomic_DNA"/>
</dbReference>
<organism evidence="2 3">
    <name type="scientific">Morus notabilis</name>
    <dbReference type="NCBI Taxonomy" id="981085"/>
    <lineage>
        <taxon>Eukaryota</taxon>
        <taxon>Viridiplantae</taxon>
        <taxon>Streptophyta</taxon>
        <taxon>Embryophyta</taxon>
        <taxon>Tracheophyta</taxon>
        <taxon>Spermatophyta</taxon>
        <taxon>Magnoliopsida</taxon>
        <taxon>eudicotyledons</taxon>
        <taxon>Gunneridae</taxon>
        <taxon>Pentapetalae</taxon>
        <taxon>rosids</taxon>
        <taxon>fabids</taxon>
        <taxon>Rosales</taxon>
        <taxon>Moraceae</taxon>
        <taxon>Moreae</taxon>
        <taxon>Morus</taxon>
    </lineage>
</organism>
<feature type="region of interest" description="Disordered" evidence="1">
    <location>
        <begin position="183"/>
        <end position="217"/>
    </location>
</feature>
<feature type="region of interest" description="Disordered" evidence="1">
    <location>
        <begin position="1"/>
        <end position="34"/>
    </location>
</feature>
<evidence type="ECO:0000256" key="1">
    <source>
        <dbReference type="SAM" id="MobiDB-lite"/>
    </source>
</evidence>
<name>W9QNU3_9ROSA</name>
<sequence length="217" mass="24429">MKSKRLTRNNPKKVVKPSSKTKKEQAAKQQRRRRKNALTLLPAALLKPIIISVPRPHCWKGSASKPYVELPPHTAPLGMEVGPTQACAVKVVVHDLHCNYPRYPPQRIKHTTKLHKQTTTINQSEEVGKRARPIRSSSLQTFDWLLSLLASYLKKTSEVSSPRYKRAKGLEVIPITQTSFPSRLPVALPPPRETLGEDHATIEKGKPTSEFDHEFTA</sequence>
<gene>
    <name evidence="2" type="ORF">L484_018330</name>
</gene>
<proteinExistence type="predicted"/>
<evidence type="ECO:0000313" key="3">
    <source>
        <dbReference type="Proteomes" id="UP000030645"/>
    </source>
</evidence>
<keyword evidence="3" id="KW-1185">Reference proteome</keyword>
<dbReference type="Proteomes" id="UP000030645">
    <property type="component" value="Unassembled WGS sequence"/>
</dbReference>
<accession>W9QNU3</accession>